<name>A0AAE0KAQ7_9PEZI</name>
<evidence type="ECO:0000313" key="2">
    <source>
        <dbReference type="EMBL" id="KAK3372667.1"/>
    </source>
</evidence>
<gene>
    <name evidence="2" type="ORF">B0H63DRAFT_551511</name>
</gene>
<keyword evidence="1" id="KW-0472">Membrane</keyword>
<comment type="caution">
    <text evidence="2">The sequence shown here is derived from an EMBL/GenBank/DDBJ whole genome shotgun (WGS) entry which is preliminary data.</text>
</comment>
<evidence type="ECO:0000256" key="1">
    <source>
        <dbReference type="SAM" id="Phobius"/>
    </source>
</evidence>
<dbReference type="SUPFAM" id="SSF89372">
    <property type="entry name" value="Fucose-specific lectin"/>
    <property type="match status" value="2"/>
</dbReference>
<keyword evidence="3" id="KW-1185">Reference proteome</keyword>
<accession>A0AAE0KAQ7</accession>
<proteinExistence type="predicted"/>
<dbReference type="EMBL" id="JAULSW010000008">
    <property type="protein sequence ID" value="KAK3372667.1"/>
    <property type="molecule type" value="Genomic_DNA"/>
</dbReference>
<organism evidence="2 3">
    <name type="scientific">Podospora didyma</name>
    <dbReference type="NCBI Taxonomy" id="330526"/>
    <lineage>
        <taxon>Eukaryota</taxon>
        <taxon>Fungi</taxon>
        <taxon>Dikarya</taxon>
        <taxon>Ascomycota</taxon>
        <taxon>Pezizomycotina</taxon>
        <taxon>Sordariomycetes</taxon>
        <taxon>Sordariomycetidae</taxon>
        <taxon>Sordariales</taxon>
        <taxon>Podosporaceae</taxon>
        <taxon>Podospora</taxon>
    </lineage>
</organism>
<keyword evidence="1" id="KW-1133">Transmembrane helix</keyword>
<dbReference type="Proteomes" id="UP001285441">
    <property type="component" value="Unassembled WGS sequence"/>
</dbReference>
<dbReference type="AlphaFoldDB" id="A0AAE0KAQ7"/>
<protein>
    <recommendedName>
        <fullName evidence="4">Fucose-specific lectin</fullName>
    </recommendedName>
</protein>
<evidence type="ECO:0000313" key="3">
    <source>
        <dbReference type="Proteomes" id="UP001285441"/>
    </source>
</evidence>
<keyword evidence="1" id="KW-0812">Transmembrane</keyword>
<sequence>MMSTTPGDNVDAHGDMDTSKIFFFRGQSDLQVVDESCLPEVSQNQPPKPRFVSSDPEFASSLPSSKYGFQPEPHDVSRIQDLKTPQHITPVKPQARWARERRLWVFGIIAILLLVGISVGLGVGLGLKKQPSDAPALEKLGGDGANTTSIRRQLLAVTAVNSTLYVFARGQDNDIWFRMRSTDSTTANRSATWGGDWSKPFGDGSSTTFSGPPTAVTWEENRINVFAPSSRLANVLTASFVNGAWSNGWGNLGVTTASPVALCKMADFYPGPGDNGTQGDYLDRIDQWITDNKTANVFHNFWLHEDNGFLFPDDSSGWDSTTASLPSAAMPAAVCHKADPLHTLLLYGEGTDSLRMRYWLNSTGDWTPWIELGGNFRGDPVVVSVGQGEQFHFFGIGADKKMYTFLWSNGTQSTSVEYRPELRSLDGSFSSVPSAIVTETGNSSVQVHVIGRGTDGFVKHRVFRDGAWDANWEDLGVQTNTAPLTFSYSNPIQGSWTGMAFIGSDNKLQFATWQTSNNSSWKDLVKWTDAGGNLTTQSMCL</sequence>
<evidence type="ECO:0008006" key="4">
    <source>
        <dbReference type="Google" id="ProtNLM"/>
    </source>
</evidence>
<reference evidence="2" key="1">
    <citation type="journal article" date="2023" name="Mol. Phylogenet. Evol.">
        <title>Genome-scale phylogeny and comparative genomics of the fungal order Sordariales.</title>
        <authorList>
            <person name="Hensen N."/>
            <person name="Bonometti L."/>
            <person name="Westerberg I."/>
            <person name="Brannstrom I.O."/>
            <person name="Guillou S."/>
            <person name="Cros-Aarteil S."/>
            <person name="Calhoun S."/>
            <person name="Haridas S."/>
            <person name="Kuo A."/>
            <person name="Mondo S."/>
            <person name="Pangilinan J."/>
            <person name="Riley R."/>
            <person name="LaButti K."/>
            <person name="Andreopoulos B."/>
            <person name="Lipzen A."/>
            <person name="Chen C."/>
            <person name="Yan M."/>
            <person name="Daum C."/>
            <person name="Ng V."/>
            <person name="Clum A."/>
            <person name="Steindorff A."/>
            <person name="Ohm R.A."/>
            <person name="Martin F."/>
            <person name="Silar P."/>
            <person name="Natvig D.O."/>
            <person name="Lalanne C."/>
            <person name="Gautier V."/>
            <person name="Ament-Velasquez S.L."/>
            <person name="Kruys A."/>
            <person name="Hutchinson M.I."/>
            <person name="Powell A.J."/>
            <person name="Barry K."/>
            <person name="Miller A.N."/>
            <person name="Grigoriev I.V."/>
            <person name="Debuchy R."/>
            <person name="Gladieux P."/>
            <person name="Hiltunen Thoren M."/>
            <person name="Johannesson H."/>
        </authorList>
    </citation>
    <scope>NUCLEOTIDE SEQUENCE</scope>
    <source>
        <strain evidence="2">CBS 232.78</strain>
    </source>
</reference>
<reference evidence="2" key="2">
    <citation type="submission" date="2023-06" db="EMBL/GenBank/DDBJ databases">
        <authorList>
            <consortium name="Lawrence Berkeley National Laboratory"/>
            <person name="Haridas S."/>
            <person name="Hensen N."/>
            <person name="Bonometti L."/>
            <person name="Westerberg I."/>
            <person name="Brannstrom I.O."/>
            <person name="Guillou S."/>
            <person name="Cros-Aarteil S."/>
            <person name="Calhoun S."/>
            <person name="Kuo A."/>
            <person name="Mondo S."/>
            <person name="Pangilinan J."/>
            <person name="Riley R."/>
            <person name="LaButti K."/>
            <person name="Andreopoulos B."/>
            <person name="Lipzen A."/>
            <person name="Chen C."/>
            <person name="Yanf M."/>
            <person name="Daum C."/>
            <person name="Ng V."/>
            <person name="Clum A."/>
            <person name="Steindorff A."/>
            <person name="Ohm R."/>
            <person name="Martin F."/>
            <person name="Silar P."/>
            <person name="Natvig D."/>
            <person name="Lalanne C."/>
            <person name="Gautier V."/>
            <person name="Ament-velasquez S.L."/>
            <person name="Kruys A."/>
            <person name="Hutchinson M.I."/>
            <person name="Powell A.J."/>
            <person name="Barry K."/>
            <person name="Miller A.N."/>
            <person name="Grigoriev I.V."/>
            <person name="Debuchy R."/>
            <person name="Gladieux P."/>
            <person name="Thoren M.H."/>
            <person name="Johannesson H."/>
        </authorList>
    </citation>
    <scope>NUCLEOTIDE SEQUENCE</scope>
    <source>
        <strain evidence="2">CBS 232.78</strain>
    </source>
</reference>
<dbReference type="Gene3D" id="2.120.10.70">
    <property type="entry name" value="Fucose-specific lectin"/>
    <property type="match status" value="1"/>
</dbReference>
<feature type="transmembrane region" description="Helical" evidence="1">
    <location>
        <begin position="103"/>
        <end position="127"/>
    </location>
</feature>